<sequence>MSETGPVDQELKQRFRKLSSPMDAIPTDTESSLQKLSGIRFVMYDFYGTLFLSGVGDIGIDDGTSDAALMNDALEGAGISLRDKKAGERSLYLYNSVVDDAVNRLRQEGIQTPEPDIREIWSTVLEHLVSENLVGPIETAEAETAIRISVEFEARMNPVWPVDDAAATLRHLKERGLRQGIISNSQFYTPLVLEALMGKSMTELGFDRRLLHWSFKEKMKKPDIEFYRRFLDKMTAAFPESLPNEVLYVGNDMLKDIWPAASLGMKTALFAGDSRSLKWRKEDDRCKDLEPDVIITNFSQLHGVV</sequence>
<name>A0A316TL53_9BACT</name>
<reference evidence="1 2" key="1">
    <citation type="submission" date="2018-05" db="EMBL/GenBank/DDBJ databases">
        <title>Rhodohalobacter halophilus gen. nov., sp. nov., a moderately halophilic member of the family Balneolaceae.</title>
        <authorList>
            <person name="Liu Z.-W."/>
        </authorList>
    </citation>
    <scope>NUCLEOTIDE SEQUENCE [LARGE SCALE GENOMIC DNA]</scope>
    <source>
        <strain evidence="1 2">8A47</strain>
    </source>
</reference>
<dbReference type="Pfam" id="PF00702">
    <property type="entry name" value="Hydrolase"/>
    <property type="match status" value="1"/>
</dbReference>
<evidence type="ECO:0008006" key="3">
    <source>
        <dbReference type="Google" id="ProtNLM"/>
    </source>
</evidence>
<evidence type="ECO:0000313" key="2">
    <source>
        <dbReference type="Proteomes" id="UP000245533"/>
    </source>
</evidence>
<dbReference type="InterPro" id="IPR051828">
    <property type="entry name" value="HAD-like_hydrolase_domain"/>
</dbReference>
<dbReference type="EMBL" id="QGGB01000010">
    <property type="protein sequence ID" value="PWN05287.1"/>
    <property type="molecule type" value="Genomic_DNA"/>
</dbReference>
<proteinExistence type="predicted"/>
<accession>A0A316TL53</accession>
<dbReference type="OrthoDB" id="9794086at2"/>
<evidence type="ECO:0000313" key="1">
    <source>
        <dbReference type="EMBL" id="PWN05287.1"/>
    </source>
</evidence>
<dbReference type="InterPro" id="IPR036412">
    <property type="entry name" value="HAD-like_sf"/>
</dbReference>
<dbReference type="PANTHER" id="PTHR46191:SF2">
    <property type="entry name" value="HALOACID DEHALOGENASE-LIKE HYDROLASE DOMAIN-CONTAINING PROTEIN 3"/>
    <property type="match status" value="1"/>
</dbReference>
<gene>
    <name evidence="1" type="ORF">DDZ15_14515</name>
</gene>
<dbReference type="InterPro" id="IPR023214">
    <property type="entry name" value="HAD_sf"/>
</dbReference>
<dbReference type="Proteomes" id="UP000245533">
    <property type="component" value="Unassembled WGS sequence"/>
</dbReference>
<organism evidence="1 2">
    <name type="scientific">Rhodohalobacter mucosus</name>
    <dbReference type="NCBI Taxonomy" id="2079485"/>
    <lineage>
        <taxon>Bacteria</taxon>
        <taxon>Pseudomonadati</taxon>
        <taxon>Balneolota</taxon>
        <taxon>Balneolia</taxon>
        <taxon>Balneolales</taxon>
        <taxon>Balneolaceae</taxon>
        <taxon>Rhodohalobacter</taxon>
    </lineage>
</organism>
<comment type="caution">
    <text evidence="1">The sequence shown here is derived from an EMBL/GenBank/DDBJ whole genome shotgun (WGS) entry which is preliminary data.</text>
</comment>
<dbReference type="PANTHER" id="PTHR46191">
    <property type="match status" value="1"/>
</dbReference>
<keyword evidence="2" id="KW-1185">Reference proteome</keyword>
<dbReference type="SUPFAM" id="SSF56784">
    <property type="entry name" value="HAD-like"/>
    <property type="match status" value="1"/>
</dbReference>
<dbReference type="RefSeq" id="WP_109647844.1">
    <property type="nucleotide sequence ID" value="NZ_QGGB01000010.1"/>
</dbReference>
<dbReference type="Gene3D" id="3.40.50.1000">
    <property type="entry name" value="HAD superfamily/HAD-like"/>
    <property type="match status" value="1"/>
</dbReference>
<protein>
    <recommendedName>
        <fullName evidence="3">Hydrolase of the HAD superfamily</fullName>
    </recommendedName>
</protein>
<dbReference type="AlphaFoldDB" id="A0A316TL53"/>